<gene>
    <name evidence="15" type="ORF">APB76_13605</name>
</gene>
<proteinExistence type="inferred from homology"/>
<dbReference type="InterPro" id="IPR029151">
    <property type="entry name" value="Sensor-like_sf"/>
</dbReference>
<feature type="domain" description="HAMP" evidence="14">
    <location>
        <begin position="295"/>
        <end position="349"/>
    </location>
</feature>
<dbReference type="CDD" id="cd12913">
    <property type="entry name" value="PDC1_MCP_like"/>
    <property type="match status" value="1"/>
</dbReference>
<keyword evidence="4" id="KW-0997">Cell inner membrane</keyword>
<evidence type="ECO:0000256" key="2">
    <source>
        <dbReference type="ARBA" id="ARBA00022475"/>
    </source>
</evidence>
<dbReference type="GO" id="GO:0005886">
    <property type="term" value="C:plasma membrane"/>
    <property type="evidence" value="ECO:0007669"/>
    <property type="project" value="UniProtKB-SubCell"/>
</dbReference>
<organism evidence="15 16">
    <name type="scientific">Vibrio bivalvicida</name>
    <dbReference type="NCBI Taxonomy" id="1276888"/>
    <lineage>
        <taxon>Bacteria</taxon>
        <taxon>Pseudomonadati</taxon>
        <taxon>Pseudomonadota</taxon>
        <taxon>Gammaproteobacteria</taxon>
        <taxon>Vibrionales</taxon>
        <taxon>Vibrionaceae</taxon>
        <taxon>Vibrio</taxon>
        <taxon>Vibrio oreintalis group</taxon>
    </lineage>
</organism>
<dbReference type="CDD" id="cd12912">
    <property type="entry name" value="PDC2_MCP_like"/>
    <property type="match status" value="1"/>
</dbReference>
<comment type="similarity">
    <text evidence="9">Belongs to the methyl-accepting chemotaxis (MCP) protein family.</text>
</comment>
<dbReference type="Pfam" id="PF02743">
    <property type="entry name" value="dCache_1"/>
    <property type="match status" value="1"/>
</dbReference>
<dbReference type="SMART" id="SM00304">
    <property type="entry name" value="HAMP"/>
    <property type="match status" value="1"/>
</dbReference>
<dbReference type="PANTHER" id="PTHR32089:SF112">
    <property type="entry name" value="LYSOZYME-LIKE PROTEIN-RELATED"/>
    <property type="match status" value="1"/>
</dbReference>
<dbReference type="Gene3D" id="3.30.450.20">
    <property type="entry name" value="PAS domain"/>
    <property type="match status" value="2"/>
</dbReference>
<keyword evidence="8 10" id="KW-0807">Transducer</keyword>
<accession>A0A177XZ77</accession>
<evidence type="ECO:0000313" key="15">
    <source>
        <dbReference type="EMBL" id="OAJ93666.1"/>
    </source>
</evidence>
<evidence type="ECO:0000256" key="9">
    <source>
        <dbReference type="ARBA" id="ARBA00029447"/>
    </source>
</evidence>
<dbReference type="Pfam" id="PF00015">
    <property type="entry name" value="MCPsignal"/>
    <property type="match status" value="1"/>
</dbReference>
<dbReference type="RefSeq" id="WP_049842764.1">
    <property type="nucleotide sequence ID" value="NZ_LLEI02000035.1"/>
</dbReference>
<dbReference type="PROSITE" id="PS50111">
    <property type="entry name" value="CHEMOTAXIS_TRANSDUC_2"/>
    <property type="match status" value="1"/>
</dbReference>
<dbReference type="GO" id="GO:0006935">
    <property type="term" value="P:chemotaxis"/>
    <property type="evidence" value="ECO:0007669"/>
    <property type="project" value="UniProtKB-KW"/>
</dbReference>
<dbReference type="SUPFAM" id="SSF103190">
    <property type="entry name" value="Sensory domain-like"/>
    <property type="match status" value="1"/>
</dbReference>
<keyword evidence="6" id="KW-1133">Transmembrane helix</keyword>
<dbReference type="InterPro" id="IPR004089">
    <property type="entry name" value="MCPsignal_dom"/>
</dbReference>
<dbReference type="CDD" id="cd06225">
    <property type="entry name" value="HAMP"/>
    <property type="match status" value="1"/>
</dbReference>
<dbReference type="PANTHER" id="PTHR32089">
    <property type="entry name" value="METHYL-ACCEPTING CHEMOTAXIS PROTEIN MCPB"/>
    <property type="match status" value="1"/>
</dbReference>
<evidence type="ECO:0000259" key="14">
    <source>
        <dbReference type="PROSITE" id="PS50885"/>
    </source>
</evidence>
<comment type="caution">
    <text evidence="15">The sequence shown here is derived from an EMBL/GenBank/DDBJ whole genome shotgun (WGS) entry which is preliminary data.</text>
</comment>
<dbReference type="SUPFAM" id="SSF58104">
    <property type="entry name" value="Methyl-accepting chemotaxis protein (MCP) signaling domain"/>
    <property type="match status" value="1"/>
</dbReference>
<dbReference type="Proteomes" id="UP000078406">
    <property type="component" value="Unassembled WGS sequence"/>
</dbReference>
<reference evidence="15 16" key="1">
    <citation type="journal article" date="2016" name="Syst. Appl. Microbiol.">
        <title>Vibrio bivalvicida sp. nov., a novel larval pathogen for bivalve molluscs reared in a hatchery.</title>
        <authorList>
            <person name="Dubert J."/>
            <person name="Romalde J.L."/>
            <person name="Prado S."/>
            <person name="Barja J.L."/>
        </authorList>
    </citation>
    <scope>NUCLEOTIDE SEQUENCE [LARGE SCALE GENOMIC DNA]</scope>
    <source>
        <strain evidence="15 16">605</strain>
    </source>
</reference>
<dbReference type="PROSITE" id="PS50192">
    <property type="entry name" value="T_SNARE"/>
    <property type="match status" value="1"/>
</dbReference>
<dbReference type="Gene3D" id="1.10.287.950">
    <property type="entry name" value="Methyl-accepting chemotaxis protein"/>
    <property type="match status" value="1"/>
</dbReference>
<dbReference type="FunFam" id="1.10.287.950:FF:000001">
    <property type="entry name" value="Methyl-accepting chemotaxis sensory transducer"/>
    <property type="match status" value="1"/>
</dbReference>
<evidence type="ECO:0000259" key="13">
    <source>
        <dbReference type="PROSITE" id="PS50192"/>
    </source>
</evidence>
<evidence type="ECO:0000256" key="10">
    <source>
        <dbReference type="PROSITE-ProRule" id="PRU00284"/>
    </source>
</evidence>
<dbReference type="PROSITE" id="PS50885">
    <property type="entry name" value="HAMP"/>
    <property type="match status" value="1"/>
</dbReference>
<keyword evidence="5" id="KW-0812">Transmembrane</keyword>
<feature type="domain" description="Methyl-accepting transducer" evidence="12">
    <location>
        <begin position="354"/>
        <end position="590"/>
    </location>
</feature>
<evidence type="ECO:0000256" key="5">
    <source>
        <dbReference type="ARBA" id="ARBA00022692"/>
    </source>
</evidence>
<dbReference type="CDD" id="cd11386">
    <property type="entry name" value="MCP_signal"/>
    <property type="match status" value="1"/>
</dbReference>
<sequence>MRNTIKLKMQIAIAIVIAVVSGVQAWISVSQLKQETTSALNSEMANVSHATTRYISDWLAIRSDMMLANEKTIVQSTNSDREMLITKRAGDFLSVYAGFDDGSIAYGDKTEDWPADYDPRTRPWYQDAMKTSGLILTEPYQDFDGSIVVSFAKAFSGERKGVLAADLTVTNIISEVLNVSLDNDGFTFLVDGNNNIVAYQDEKLSQQPLTVLNPALSQSMINELVSKSALSTISWPEQGNKLIYVTNVPTTDWSLGIVVDKDLAFASVTEQIQFTALASIILYLVIATFSTYTITKLLKPLQDLSTSLSQLSKGEGDLTQRVEIKRRDEIGELAEHVNQFLSQMQAMISGIISHSDKLANQAVQANELSQQASQQVEAQQNDVNQIATAIHEMSATAAEVASHAELTASASQTSSSACEDGQQVIQKNRQAIVELADQVMAAAGVISELESNTQSINQILSTIQEIAEQTNLLALNAAIEAARAGEQGRGFAVVADEVRVLSQRTHGSTEEIRNMIETLQSNTKLAVNSMQSSTSLADTSVDYAQQAADSLGHITDAITEINDMALQIASAAEEQRAVSEDISRNTQGIKDASDVLASQAMQSSESADNMRESAETMRREVGRFKV</sequence>
<dbReference type="GO" id="GO:0007165">
    <property type="term" value="P:signal transduction"/>
    <property type="evidence" value="ECO:0007669"/>
    <property type="project" value="UniProtKB-KW"/>
</dbReference>
<evidence type="ECO:0000259" key="12">
    <source>
        <dbReference type="PROSITE" id="PS50111"/>
    </source>
</evidence>
<comment type="subcellular location">
    <subcellularLocation>
        <location evidence="1">Cell inner membrane</location>
        <topology evidence="1">Multi-pass membrane protein</topology>
    </subcellularLocation>
</comment>
<dbReference type="AlphaFoldDB" id="A0A177XZ77"/>
<keyword evidence="3" id="KW-0145">Chemotaxis</keyword>
<protein>
    <submittedName>
        <fullName evidence="15">Chemotaxis protein</fullName>
    </submittedName>
</protein>
<feature type="compositionally biased region" description="Basic and acidic residues" evidence="11">
    <location>
        <begin position="608"/>
        <end position="626"/>
    </location>
</feature>
<evidence type="ECO:0000256" key="7">
    <source>
        <dbReference type="ARBA" id="ARBA00023136"/>
    </source>
</evidence>
<dbReference type="InterPro" id="IPR003660">
    <property type="entry name" value="HAMP_dom"/>
</dbReference>
<evidence type="ECO:0000256" key="11">
    <source>
        <dbReference type="SAM" id="MobiDB-lite"/>
    </source>
</evidence>
<keyword evidence="2" id="KW-1003">Cell membrane</keyword>
<dbReference type="Pfam" id="PF00672">
    <property type="entry name" value="HAMP"/>
    <property type="match status" value="1"/>
</dbReference>
<evidence type="ECO:0000313" key="16">
    <source>
        <dbReference type="Proteomes" id="UP000078406"/>
    </source>
</evidence>
<feature type="domain" description="T-SNARE coiled-coil homology" evidence="13">
    <location>
        <begin position="541"/>
        <end position="587"/>
    </location>
</feature>
<evidence type="ECO:0000256" key="4">
    <source>
        <dbReference type="ARBA" id="ARBA00022519"/>
    </source>
</evidence>
<evidence type="ECO:0000256" key="3">
    <source>
        <dbReference type="ARBA" id="ARBA00022500"/>
    </source>
</evidence>
<dbReference type="InterPro" id="IPR000727">
    <property type="entry name" value="T_SNARE_dom"/>
</dbReference>
<evidence type="ECO:0000256" key="8">
    <source>
        <dbReference type="ARBA" id="ARBA00023224"/>
    </source>
</evidence>
<name>A0A177XZ77_9VIBR</name>
<keyword evidence="7" id="KW-0472">Membrane</keyword>
<dbReference type="SMART" id="SM00283">
    <property type="entry name" value="MA"/>
    <property type="match status" value="1"/>
</dbReference>
<feature type="region of interest" description="Disordered" evidence="11">
    <location>
        <begin position="599"/>
        <end position="626"/>
    </location>
</feature>
<evidence type="ECO:0000256" key="6">
    <source>
        <dbReference type="ARBA" id="ARBA00022989"/>
    </source>
</evidence>
<evidence type="ECO:0000256" key="1">
    <source>
        <dbReference type="ARBA" id="ARBA00004429"/>
    </source>
</evidence>
<dbReference type="EMBL" id="LLEI02000035">
    <property type="protein sequence ID" value="OAJ93666.1"/>
    <property type="molecule type" value="Genomic_DNA"/>
</dbReference>
<dbReference type="InterPro" id="IPR033479">
    <property type="entry name" value="dCache_1"/>
</dbReference>